<proteinExistence type="predicted"/>
<accession>A0A922J5R8</accession>
<comment type="caution">
    <text evidence="1">The sequence shown here is derived from an EMBL/GenBank/DDBJ whole genome shotgun (WGS) entry which is preliminary data.</text>
</comment>
<name>A0A922J5R8_CARIL</name>
<evidence type="ECO:0000313" key="1">
    <source>
        <dbReference type="EMBL" id="KAG6695706.1"/>
    </source>
</evidence>
<dbReference type="EMBL" id="CM031833">
    <property type="protein sequence ID" value="KAG6695706.1"/>
    <property type="molecule type" value="Genomic_DNA"/>
</dbReference>
<dbReference type="AlphaFoldDB" id="A0A922J5R8"/>
<reference evidence="1" key="1">
    <citation type="submission" date="2021-01" db="EMBL/GenBank/DDBJ databases">
        <authorList>
            <person name="Lovell J.T."/>
            <person name="Bentley N."/>
            <person name="Bhattarai G."/>
            <person name="Jenkins J.W."/>
            <person name="Sreedasyam A."/>
            <person name="Alarcon Y."/>
            <person name="Bock C."/>
            <person name="Boston L."/>
            <person name="Carlson J."/>
            <person name="Cervantes K."/>
            <person name="Clermont K."/>
            <person name="Krom N."/>
            <person name="Kubenka K."/>
            <person name="Mamidi S."/>
            <person name="Mattison C."/>
            <person name="Monteros M."/>
            <person name="Pisani C."/>
            <person name="Plott C."/>
            <person name="Rajasekar S."/>
            <person name="Rhein H.S."/>
            <person name="Rohla C."/>
            <person name="Song M."/>
            <person name="Hilaire R.S."/>
            <person name="Shu S."/>
            <person name="Wells L."/>
            <person name="Wang X."/>
            <person name="Webber J."/>
            <person name="Heerema R.J."/>
            <person name="Klein P."/>
            <person name="Conner P."/>
            <person name="Grauke L."/>
            <person name="Grimwood J."/>
            <person name="Schmutz J."/>
            <person name="Randall J.J."/>
        </authorList>
    </citation>
    <scope>NUCLEOTIDE SEQUENCE</scope>
    <source>
        <tissue evidence="1">Leaf</tissue>
    </source>
</reference>
<dbReference type="Proteomes" id="UP000811246">
    <property type="component" value="Chromosome 9"/>
</dbReference>
<evidence type="ECO:0000313" key="2">
    <source>
        <dbReference type="Proteomes" id="UP000811246"/>
    </source>
</evidence>
<organism evidence="1 2">
    <name type="scientific">Carya illinoinensis</name>
    <name type="common">Pecan</name>
    <dbReference type="NCBI Taxonomy" id="32201"/>
    <lineage>
        <taxon>Eukaryota</taxon>
        <taxon>Viridiplantae</taxon>
        <taxon>Streptophyta</taxon>
        <taxon>Embryophyta</taxon>
        <taxon>Tracheophyta</taxon>
        <taxon>Spermatophyta</taxon>
        <taxon>Magnoliopsida</taxon>
        <taxon>eudicotyledons</taxon>
        <taxon>Gunneridae</taxon>
        <taxon>Pentapetalae</taxon>
        <taxon>rosids</taxon>
        <taxon>fabids</taxon>
        <taxon>Fagales</taxon>
        <taxon>Juglandaceae</taxon>
        <taxon>Carya</taxon>
    </lineage>
</organism>
<protein>
    <submittedName>
        <fullName evidence="1">Uncharacterized protein</fullName>
    </submittedName>
</protein>
<gene>
    <name evidence="1" type="ORF">I3842_09G110800</name>
</gene>
<sequence>MGCISSKFVARSILLSCDSSEGQNPSLKRTAIGIPELEELNFSYYGGDHYLALIGVANMVVNKLHSRDSNSNSCSKPDIGPARTETMNPWEMMATLDQGVVIHAKPTPQVVESIDIDLAARRSKSCHWFPEHGVSSIAMEIPADMKEQKSYWSYKDMARSKSVHTVEEYEAILETIGSGVQQRWLNGKDYSSGINLQFIGSKTSLNMSHHVEELLRIPPTFEFPANLSPRKWLHVGGQVSSPASYITPKFGSYSLPIHGTRCECNEDFIFNLELVAAYKQCMHQLEAEEESLLKQIVESSDEDCTKDEQAKEEILFH</sequence>